<evidence type="ECO:0008006" key="3">
    <source>
        <dbReference type="Google" id="ProtNLM"/>
    </source>
</evidence>
<dbReference type="RefSeq" id="WP_189015676.1">
    <property type="nucleotide sequence ID" value="NZ_BMHE01000030.1"/>
</dbReference>
<keyword evidence="2" id="KW-1185">Reference proteome</keyword>
<protein>
    <recommendedName>
        <fullName evidence="3">DUF2187 domain-containing protein</fullName>
    </recommendedName>
</protein>
<dbReference type="Proteomes" id="UP000615455">
    <property type="component" value="Unassembled WGS sequence"/>
</dbReference>
<evidence type="ECO:0000313" key="1">
    <source>
        <dbReference type="EMBL" id="GFZ95649.1"/>
    </source>
</evidence>
<evidence type="ECO:0000313" key="2">
    <source>
        <dbReference type="Proteomes" id="UP000615455"/>
    </source>
</evidence>
<reference evidence="2" key="1">
    <citation type="journal article" date="2019" name="Int. J. Syst. Evol. Microbiol.">
        <title>The Global Catalogue of Microorganisms (GCM) 10K type strain sequencing project: providing services to taxonomists for standard genome sequencing and annotation.</title>
        <authorList>
            <consortium name="The Broad Institute Genomics Platform"/>
            <consortium name="The Broad Institute Genome Sequencing Center for Infectious Disease"/>
            <person name="Wu L."/>
            <person name="Ma J."/>
        </authorList>
    </citation>
    <scope>NUCLEOTIDE SEQUENCE [LARGE SCALE GENOMIC DNA]</scope>
    <source>
        <strain evidence="2">CGMCC 1.15043</strain>
    </source>
</reference>
<sequence length="68" mass="7693">MNETVNLAIGGSYVVAPDNPRKTKNRGRLCTILSFDLNPDYELEVRVVFHDTNREASLQVSDLKKITE</sequence>
<name>A0ABQ1F122_9BACL</name>
<accession>A0ABQ1F122</accession>
<dbReference type="EMBL" id="BMHE01000030">
    <property type="protein sequence ID" value="GFZ95649.1"/>
    <property type="molecule type" value="Genomic_DNA"/>
</dbReference>
<proteinExistence type="predicted"/>
<organism evidence="1 2">
    <name type="scientific">Paenibacillus marchantiophytorum</name>
    <dbReference type="NCBI Taxonomy" id="1619310"/>
    <lineage>
        <taxon>Bacteria</taxon>
        <taxon>Bacillati</taxon>
        <taxon>Bacillota</taxon>
        <taxon>Bacilli</taxon>
        <taxon>Bacillales</taxon>
        <taxon>Paenibacillaceae</taxon>
        <taxon>Paenibacillus</taxon>
    </lineage>
</organism>
<comment type="caution">
    <text evidence="1">The sequence shown here is derived from an EMBL/GenBank/DDBJ whole genome shotgun (WGS) entry which is preliminary data.</text>
</comment>
<gene>
    <name evidence="1" type="ORF">GCM10008018_47520</name>
</gene>